<organism evidence="2 3">
    <name type="scientific">Rhizobium subbaraonis</name>
    <dbReference type="NCBI Taxonomy" id="908946"/>
    <lineage>
        <taxon>Bacteria</taxon>
        <taxon>Pseudomonadati</taxon>
        <taxon>Pseudomonadota</taxon>
        <taxon>Alphaproteobacteria</taxon>
        <taxon>Hyphomicrobiales</taxon>
        <taxon>Rhizobiaceae</taxon>
        <taxon>Rhizobium/Agrobacterium group</taxon>
        <taxon>Rhizobium</taxon>
    </lineage>
</organism>
<dbReference type="RefSeq" id="WP_097138692.1">
    <property type="nucleotide sequence ID" value="NZ_OBQD01000005.1"/>
</dbReference>
<evidence type="ECO:0000313" key="3">
    <source>
        <dbReference type="Proteomes" id="UP000219167"/>
    </source>
</evidence>
<dbReference type="AlphaFoldDB" id="A0A285UB53"/>
<dbReference type="EMBL" id="OBQD01000005">
    <property type="protein sequence ID" value="SOC38963.1"/>
    <property type="molecule type" value="Genomic_DNA"/>
</dbReference>
<reference evidence="2 3" key="1">
    <citation type="submission" date="2017-08" db="EMBL/GenBank/DDBJ databases">
        <authorList>
            <person name="de Groot N.N."/>
        </authorList>
    </citation>
    <scope>NUCLEOTIDE SEQUENCE [LARGE SCALE GENOMIC DNA]</scope>
    <source>
        <strain evidence="2 3">JC85</strain>
    </source>
</reference>
<keyword evidence="3" id="KW-1185">Reference proteome</keyword>
<evidence type="ECO:0000256" key="1">
    <source>
        <dbReference type="SAM" id="Coils"/>
    </source>
</evidence>
<sequence>MSEIPISPFVQIREQAALIEHYRNRNLLLSQALEEARTKTDELLANLKDVRAEVEQMANAVESPAAGDLPETVEEA</sequence>
<proteinExistence type="predicted"/>
<gene>
    <name evidence="2" type="ORF">SAMN05892877_105351</name>
</gene>
<keyword evidence="1" id="KW-0175">Coiled coil</keyword>
<evidence type="ECO:0000313" key="2">
    <source>
        <dbReference type="EMBL" id="SOC38963.1"/>
    </source>
</evidence>
<feature type="coiled-coil region" evidence="1">
    <location>
        <begin position="19"/>
        <end position="60"/>
    </location>
</feature>
<name>A0A285UB53_9HYPH</name>
<dbReference type="Proteomes" id="UP000219167">
    <property type="component" value="Unassembled WGS sequence"/>
</dbReference>
<protein>
    <submittedName>
        <fullName evidence="2">Uncharacterized protein</fullName>
    </submittedName>
</protein>
<accession>A0A285UB53</accession>